<keyword evidence="1" id="KW-0732">Signal</keyword>
<dbReference type="Proteomes" id="UP001642409">
    <property type="component" value="Unassembled WGS sequence"/>
</dbReference>
<feature type="chain" id="PRO_5046414456" evidence="1">
    <location>
        <begin position="20"/>
        <end position="108"/>
    </location>
</feature>
<sequence>MNIQFIVFKLLSLAFLTLPHNTTNPLHSTKHHCIISCVYKFKSITSRKYRGPKYYWMRPFLKQKCIQNLLSLIFLATKIFLLLSNQLNHQIQYKGPTKFKAGNEELKE</sequence>
<accession>A0ABP1J0J8</accession>
<reference evidence="2 3" key="1">
    <citation type="submission" date="2024-07" db="EMBL/GenBank/DDBJ databases">
        <authorList>
            <person name="Akdeniz Z."/>
        </authorList>
    </citation>
    <scope>NUCLEOTIDE SEQUENCE [LARGE SCALE GENOMIC DNA]</scope>
</reference>
<evidence type="ECO:0000313" key="3">
    <source>
        <dbReference type="Proteomes" id="UP001642409"/>
    </source>
</evidence>
<dbReference type="EMBL" id="CAXDID020000105">
    <property type="protein sequence ID" value="CAL6027692.1"/>
    <property type="molecule type" value="Genomic_DNA"/>
</dbReference>
<protein>
    <submittedName>
        <fullName evidence="2">Hypothetical_protein</fullName>
    </submittedName>
</protein>
<organism evidence="2 3">
    <name type="scientific">Hexamita inflata</name>
    <dbReference type="NCBI Taxonomy" id="28002"/>
    <lineage>
        <taxon>Eukaryota</taxon>
        <taxon>Metamonada</taxon>
        <taxon>Diplomonadida</taxon>
        <taxon>Hexamitidae</taxon>
        <taxon>Hexamitinae</taxon>
        <taxon>Hexamita</taxon>
    </lineage>
</organism>
<gene>
    <name evidence="2" type="ORF">HINF_LOCUS31448</name>
</gene>
<proteinExistence type="predicted"/>
<name>A0ABP1J0J8_9EUKA</name>
<keyword evidence="3" id="KW-1185">Reference proteome</keyword>
<comment type="caution">
    <text evidence="2">The sequence shown here is derived from an EMBL/GenBank/DDBJ whole genome shotgun (WGS) entry which is preliminary data.</text>
</comment>
<feature type="signal peptide" evidence="1">
    <location>
        <begin position="1"/>
        <end position="19"/>
    </location>
</feature>
<evidence type="ECO:0000313" key="2">
    <source>
        <dbReference type="EMBL" id="CAL6027692.1"/>
    </source>
</evidence>
<evidence type="ECO:0000256" key="1">
    <source>
        <dbReference type="SAM" id="SignalP"/>
    </source>
</evidence>